<organism evidence="1 2">
    <name type="scientific">Blumeria graminis f. sp. triticale</name>
    <dbReference type="NCBI Taxonomy" id="1689686"/>
    <lineage>
        <taxon>Eukaryota</taxon>
        <taxon>Fungi</taxon>
        <taxon>Dikarya</taxon>
        <taxon>Ascomycota</taxon>
        <taxon>Pezizomycotina</taxon>
        <taxon>Leotiomycetes</taxon>
        <taxon>Erysiphales</taxon>
        <taxon>Erysiphaceae</taxon>
        <taxon>Blumeria</taxon>
    </lineage>
</organism>
<sequence>PYKKVQHLHSHCQTYHAKLIPIPISTKLHTITVKRRSQISYLRHQLASATPQLQLSLLPVATTLNQTLSRIHSQTCPNLQDQTQFPLTTKPFLFINTVIPMTLAAHFKTCEDPTPTK</sequence>
<dbReference type="AlphaFoldDB" id="A0A9W4DGU3"/>
<accession>A0A9W4DGU3</accession>
<comment type="caution">
    <text evidence="1">The sequence shown here is derived from an EMBL/GenBank/DDBJ whole genome shotgun (WGS) entry which is preliminary data.</text>
</comment>
<feature type="non-terminal residue" evidence="1">
    <location>
        <position position="1"/>
    </location>
</feature>
<proteinExistence type="predicted"/>
<evidence type="ECO:0000313" key="1">
    <source>
        <dbReference type="EMBL" id="CAD6501509.1"/>
    </source>
</evidence>
<gene>
    <name evidence="1" type="ORF">BGTH12_LOCUS2867</name>
</gene>
<evidence type="ECO:0000313" key="2">
    <source>
        <dbReference type="Proteomes" id="UP000683417"/>
    </source>
</evidence>
<protein>
    <submittedName>
        <fullName evidence="1">BgTH12-01761</fullName>
    </submittedName>
</protein>
<dbReference type="EMBL" id="CAJHIT010000005">
    <property type="protein sequence ID" value="CAD6501509.1"/>
    <property type="molecule type" value="Genomic_DNA"/>
</dbReference>
<name>A0A9W4DGU3_BLUGR</name>
<reference evidence="1" key="1">
    <citation type="submission" date="2020-10" db="EMBL/GenBank/DDBJ databases">
        <authorList>
            <person name="Muller C M."/>
        </authorList>
    </citation>
    <scope>NUCLEOTIDE SEQUENCE</scope>
    <source>
        <strain evidence="1">THUN-12</strain>
    </source>
</reference>
<dbReference type="Proteomes" id="UP000683417">
    <property type="component" value="Unassembled WGS sequence"/>
</dbReference>